<proteinExistence type="inferred from homology"/>
<evidence type="ECO:0000313" key="6">
    <source>
        <dbReference type="Proteomes" id="UP001444661"/>
    </source>
</evidence>
<feature type="non-terminal residue" evidence="5">
    <location>
        <position position="409"/>
    </location>
</feature>
<organism evidence="5 6">
    <name type="scientific">Apiospora rasikravindrae</name>
    <dbReference type="NCBI Taxonomy" id="990691"/>
    <lineage>
        <taxon>Eukaryota</taxon>
        <taxon>Fungi</taxon>
        <taxon>Dikarya</taxon>
        <taxon>Ascomycota</taxon>
        <taxon>Pezizomycotina</taxon>
        <taxon>Sordariomycetes</taxon>
        <taxon>Xylariomycetidae</taxon>
        <taxon>Amphisphaeriales</taxon>
        <taxon>Apiosporaceae</taxon>
        <taxon>Apiospora</taxon>
    </lineage>
</organism>
<evidence type="ECO:0000313" key="5">
    <source>
        <dbReference type="EMBL" id="KAK8036322.1"/>
    </source>
</evidence>
<dbReference type="SUPFAM" id="SSF53474">
    <property type="entry name" value="alpha/beta-Hydrolases"/>
    <property type="match status" value="1"/>
</dbReference>
<keyword evidence="6" id="KW-1185">Reference proteome</keyword>
<reference evidence="5 6" key="1">
    <citation type="submission" date="2023-01" db="EMBL/GenBank/DDBJ databases">
        <title>Analysis of 21 Apiospora genomes using comparative genomics revels a genus with tremendous synthesis potential of carbohydrate active enzymes and secondary metabolites.</title>
        <authorList>
            <person name="Sorensen T."/>
        </authorList>
    </citation>
    <scope>NUCLEOTIDE SEQUENCE [LARGE SCALE GENOMIC DNA]</scope>
    <source>
        <strain evidence="5 6">CBS 33761</strain>
    </source>
</reference>
<dbReference type="Pfam" id="PF06441">
    <property type="entry name" value="EHN"/>
    <property type="match status" value="1"/>
</dbReference>
<dbReference type="EMBL" id="JAQQWK010000008">
    <property type="protein sequence ID" value="KAK8036322.1"/>
    <property type="molecule type" value="Genomic_DNA"/>
</dbReference>
<keyword evidence="3 5" id="KW-0378">Hydrolase</keyword>
<dbReference type="InterPro" id="IPR029058">
    <property type="entry name" value="AB_hydrolase_fold"/>
</dbReference>
<comment type="caution">
    <text evidence="5">The sequence shown here is derived from an EMBL/GenBank/DDBJ whole genome shotgun (WGS) entry which is preliminary data.</text>
</comment>
<gene>
    <name evidence="5" type="ORF">PG993_008936</name>
</gene>
<evidence type="ECO:0000256" key="2">
    <source>
        <dbReference type="ARBA" id="ARBA00022797"/>
    </source>
</evidence>
<dbReference type="GO" id="GO:0016787">
    <property type="term" value="F:hydrolase activity"/>
    <property type="evidence" value="ECO:0007669"/>
    <property type="project" value="UniProtKB-KW"/>
</dbReference>
<dbReference type="PANTHER" id="PTHR21661:SF35">
    <property type="entry name" value="EPOXIDE HYDROLASE"/>
    <property type="match status" value="1"/>
</dbReference>
<accession>A0ABR1SQ52</accession>
<dbReference type="Gene3D" id="3.40.50.1820">
    <property type="entry name" value="alpha/beta hydrolase"/>
    <property type="match status" value="1"/>
</dbReference>
<dbReference type="InterPro" id="IPR000639">
    <property type="entry name" value="Epox_hydrolase-like"/>
</dbReference>
<evidence type="ECO:0000256" key="1">
    <source>
        <dbReference type="ARBA" id="ARBA00010088"/>
    </source>
</evidence>
<sequence>MEDIEPYEITVPEPDLADLKVRLTRSRFPDELEAAEWDLGAPLEDVHRLAKHWVAGYDWRKAEAALNLFPQFTTDIEADGFDPLKVHFIHQRSDDPDAIPLLFIHGWPGSIYEGTKIVDALAKGGAGNHPSFHVVVPSLPNYGFSSGVSKRGFSVDQYAEVLNKLMLKLGYHQYVTQGGDWGYFISRALSYRYPQHVKATHLNLDLARQPGWLKHPVLALEHGVKPYSKSEREGLARSEWFGKEGSGYGAVHSTKPQTIGYALSDSPVALLAWVYEKLHDWTDSYPWTDDEILTWVSIYWFSTAGPAASLRIYYEFARVNRGEATRPGQITQEQMMDWQPVSVGLSHFPKDIIIRPSSWIRTLGRVVFEKSHPDGGHFPAWERPEAIVSDLREMFAKSGPAGSVVRKGG</sequence>
<comment type="similarity">
    <text evidence="1">Belongs to the peptidase S33 family.</text>
</comment>
<name>A0ABR1SQ52_9PEZI</name>
<dbReference type="PANTHER" id="PTHR21661">
    <property type="entry name" value="EPOXIDE HYDROLASE 1-RELATED"/>
    <property type="match status" value="1"/>
</dbReference>
<evidence type="ECO:0000256" key="3">
    <source>
        <dbReference type="ARBA" id="ARBA00022801"/>
    </source>
</evidence>
<dbReference type="PRINTS" id="PR00412">
    <property type="entry name" value="EPOXHYDRLASE"/>
</dbReference>
<feature type="domain" description="Epoxide hydrolase N-terminal" evidence="4">
    <location>
        <begin position="4"/>
        <end position="113"/>
    </location>
</feature>
<keyword evidence="2" id="KW-0058">Aromatic hydrocarbons catabolism</keyword>
<dbReference type="InterPro" id="IPR010497">
    <property type="entry name" value="Epoxide_hydro_N"/>
</dbReference>
<dbReference type="InterPro" id="IPR016292">
    <property type="entry name" value="Epoxide_hydrolase"/>
</dbReference>
<dbReference type="Proteomes" id="UP001444661">
    <property type="component" value="Unassembled WGS sequence"/>
</dbReference>
<protein>
    <submittedName>
        <fullName evidence="5">Microsomal epoxide hydrolase</fullName>
    </submittedName>
</protein>
<dbReference type="PIRSF" id="PIRSF001112">
    <property type="entry name" value="Epoxide_hydrolase"/>
    <property type="match status" value="1"/>
</dbReference>
<evidence type="ECO:0000259" key="4">
    <source>
        <dbReference type="Pfam" id="PF06441"/>
    </source>
</evidence>